<evidence type="ECO:0000256" key="7">
    <source>
        <dbReference type="ARBA" id="ARBA00035898"/>
    </source>
</evidence>
<evidence type="ECO:0000259" key="13">
    <source>
        <dbReference type="Pfam" id="PF07005"/>
    </source>
</evidence>
<evidence type="ECO:0000256" key="6">
    <source>
        <dbReference type="ARBA" id="ARBA00023277"/>
    </source>
</evidence>
<evidence type="ECO:0000256" key="11">
    <source>
        <dbReference type="ARBA" id="ARBA00039461"/>
    </source>
</evidence>
<evidence type="ECO:0000256" key="3">
    <source>
        <dbReference type="ARBA" id="ARBA00022741"/>
    </source>
</evidence>
<dbReference type="InterPro" id="IPR050007">
    <property type="entry name" value="OtnK"/>
</dbReference>
<dbReference type="InterPro" id="IPR010737">
    <property type="entry name" value="4-carb_acid_sugar_kinase_N"/>
</dbReference>
<gene>
    <name evidence="15" type="ORF">C5L14_22590</name>
</gene>
<dbReference type="Pfam" id="PF17042">
    <property type="entry name" value="NBD_C"/>
    <property type="match status" value="1"/>
</dbReference>
<feature type="domain" description="Four-carbon acid sugar kinase N-terminal" evidence="13">
    <location>
        <begin position="4"/>
        <end position="228"/>
    </location>
</feature>
<reference evidence="15 16" key="1">
    <citation type="submission" date="2018-02" db="EMBL/GenBank/DDBJ databases">
        <title>Whole genome sequencing of endophytic bacterium.</title>
        <authorList>
            <person name="Eedara R."/>
            <person name="Podile A.R."/>
        </authorList>
    </citation>
    <scope>NUCLEOTIDE SEQUENCE [LARGE SCALE GENOMIC DNA]</scope>
    <source>
        <strain evidence="15 16">RP1T</strain>
    </source>
</reference>
<dbReference type="NCBIfam" id="NF043035">
    <property type="entry name" value="OxoTetrKin"/>
    <property type="match status" value="1"/>
</dbReference>
<dbReference type="InterPro" id="IPR031475">
    <property type="entry name" value="NBD_C"/>
</dbReference>
<dbReference type="GO" id="GO:0005524">
    <property type="term" value="F:ATP binding"/>
    <property type="evidence" value="ECO:0007669"/>
    <property type="project" value="UniProtKB-KW"/>
</dbReference>
<comment type="catalytic activity">
    <reaction evidence="8">
        <text>3-dehydro-D-erythronate + ATP = 3-dehydro-4-O-phospho-D-erythronate + ADP + H(+)</text>
        <dbReference type="Rhea" id="RHEA:52556"/>
        <dbReference type="ChEBI" id="CHEBI:15378"/>
        <dbReference type="ChEBI" id="CHEBI:30616"/>
        <dbReference type="ChEBI" id="CHEBI:57958"/>
        <dbReference type="ChEBI" id="CHEBI:136593"/>
        <dbReference type="ChEBI" id="CHEBI:456216"/>
        <dbReference type="EC" id="2.7.1.217"/>
    </reaction>
</comment>
<dbReference type="Proteomes" id="UP000237682">
    <property type="component" value="Unassembled WGS sequence"/>
</dbReference>
<keyword evidence="16" id="KW-1185">Reference proteome</keyword>
<evidence type="ECO:0000259" key="14">
    <source>
        <dbReference type="Pfam" id="PF17042"/>
    </source>
</evidence>
<keyword evidence="2" id="KW-0808">Transferase</keyword>
<keyword evidence="5" id="KW-0067">ATP-binding</keyword>
<evidence type="ECO:0000256" key="4">
    <source>
        <dbReference type="ARBA" id="ARBA00022777"/>
    </source>
</evidence>
<evidence type="ECO:0000256" key="2">
    <source>
        <dbReference type="ARBA" id="ARBA00022679"/>
    </source>
</evidence>
<evidence type="ECO:0000256" key="12">
    <source>
        <dbReference type="ARBA" id="ARBA00041377"/>
    </source>
</evidence>
<dbReference type="EMBL" id="PUEJ01000009">
    <property type="protein sequence ID" value="PRH85244.1"/>
    <property type="molecule type" value="Genomic_DNA"/>
</dbReference>
<comment type="similarity">
    <text evidence="1">Belongs to the four-carbon acid sugar kinase family.</text>
</comment>
<dbReference type="SUPFAM" id="SSF142764">
    <property type="entry name" value="YgbK-like"/>
    <property type="match status" value="1"/>
</dbReference>
<comment type="function">
    <text evidence="9">Catalyzes the ATP-dependent phosphorylation of 3-oxo-tetronate to 3-oxo-tetronate 4-phosphate.</text>
</comment>
<keyword evidence="4" id="KW-0418">Kinase</keyword>
<dbReference type="InterPro" id="IPR037051">
    <property type="entry name" value="4-carb_acid_sugar_kinase_N_sf"/>
</dbReference>
<dbReference type="Pfam" id="PF07005">
    <property type="entry name" value="SBD_N"/>
    <property type="match status" value="1"/>
</dbReference>
<evidence type="ECO:0000313" key="16">
    <source>
        <dbReference type="Proteomes" id="UP000237682"/>
    </source>
</evidence>
<feature type="domain" description="Four-carbon acid sugar kinase nucleotide binding" evidence="14">
    <location>
        <begin position="251"/>
        <end position="406"/>
    </location>
</feature>
<accession>A0A2S9Q7G8</accession>
<keyword evidence="3" id="KW-0547">Nucleotide-binding</keyword>
<keyword evidence="6" id="KW-0119">Carbohydrate metabolism</keyword>
<comment type="caution">
    <text evidence="15">The sequence shown here is derived from an EMBL/GenBank/DDBJ whole genome shotgun (WGS) entry which is preliminary data.</text>
</comment>
<evidence type="ECO:0000256" key="8">
    <source>
        <dbReference type="ARBA" id="ARBA00036346"/>
    </source>
</evidence>
<name>A0A2S9Q7G8_9HYPH</name>
<evidence type="ECO:0000313" key="15">
    <source>
        <dbReference type="EMBL" id="PRH85244.1"/>
    </source>
</evidence>
<dbReference type="AlphaFoldDB" id="A0A2S9Q7G8"/>
<protein>
    <recommendedName>
        <fullName evidence="11">3-oxo-tetronate kinase</fullName>
        <ecNumber evidence="10">2.7.1.217</ecNumber>
    </recommendedName>
    <alternativeName>
        <fullName evidence="12">3-dehydrotetronate 4-kinase</fullName>
    </alternativeName>
</protein>
<dbReference type="GO" id="GO:0016301">
    <property type="term" value="F:kinase activity"/>
    <property type="evidence" value="ECO:0007669"/>
    <property type="project" value="UniProtKB-KW"/>
</dbReference>
<comment type="catalytic activity">
    <reaction evidence="7">
        <text>3-dehydro-L-erythronate + ATP = 3-dehydro-4-O-phospho-L-erythronate + ADP + H(+)</text>
        <dbReference type="Rhea" id="RHEA:52552"/>
        <dbReference type="ChEBI" id="CHEBI:15378"/>
        <dbReference type="ChEBI" id="CHEBI:30616"/>
        <dbReference type="ChEBI" id="CHEBI:136592"/>
        <dbReference type="ChEBI" id="CHEBI:136670"/>
        <dbReference type="ChEBI" id="CHEBI:456216"/>
        <dbReference type="EC" id="2.7.1.217"/>
    </reaction>
</comment>
<dbReference type="OrthoDB" id="191465at2"/>
<evidence type="ECO:0000256" key="10">
    <source>
        <dbReference type="ARBA" id="ARBA00039095"/>
    </source>
</evidence>
<sequence length="417" mass="43250">MLLGAFGDDFTGASDLANTLARAGMRTSLTLGVPAGPAPADDEAVVVALKSRSIDPAEAVRLSLGATAWLKANGARQILFKYCSTFDSTPSGNIGPVAEAVLAVLDAPLALVCPAFPGTGRTLYQGHLFVHDRLLSESGMERHPLTPMTDPDIRRWLQRQTPLKVGHLPHAVVRDGTSSIRSALAEAAGRGERLVVADATSNDDLIALGASLRDHAFITGASGIAMGLPANYGIAPDRATPAFVGAEGPAVILSGSCSQATRRQVDIYAQDHPHRAIDADAVMNGSLKLDALIDFIETHRNAAPMLYSSADPEAVAAAQARHSRQVLAERIEGLFAELARIAIERGFTRIIAAGGETSGAVAGTLGNAVLAIGPEIDPGVPALQLRGTKPVAMALKSGNFGAPDFFAKAVTLLAGKA</sequence>
<dbReference type="EC" id="2.7.1.217" evidence="10"/>
<evidence type="ECO:0000256" key="9">
    <source>
        <dbReference type="ARBA" id="ARBA00037335"/>
    </source>
</evidence>
<dbReference type="Gene3D" id="3.40.980.20">
    <property type="entry name" value="Four-carbon acid sugar kinase, nucleotide binding domain"/>
    <property type="match status" value="1"/>
</dbReference>
<organism evidence="15 16">
    <name type="scientific">Labrys okinawensis</name>
    <dbReference type="NCBI Taxonomy" id="346911"/>
    <lineage>
        <taxon>Bacteria</taxon>
        <taxon>Pseudomonadati</taxon>
        <taxon>Pseudomonadota</taxon>
        <taxon>Alphaproteobacteria</taxon>
        <taxon>Hyphomicrobiales</taxon>
        <taxon>Xanthobacteraceae</taxon>
        <taxon>Labrys</taxon>
    </lineage>
</organism>
<proteinExistence type="inferred from homology"/>
<evidence type="ECO:0000256" key="5">
    <source>
        <dbReference type="ARBA" id="ARBA00022840"/>
    </source>
</evidence>
<evidence type="ECO:0000256" key="1">
    <source>
        <dbReference type="ARBA" id="ARBA00005715"/>
    </source>
</evidence>
<dbReference type="InterPro" id="IPR042213">
    <property type="entry name" value="NBD_C_sf"/>
</dbReference>
<dbReference type="Gene3D" id="3.40.50.10840">
    <property type="entry name" value="Putative sugar-binding, N-terminal domain"/>
    <property type="match status" value="1"/>
</dbReference>